<comment type="caution">
    <text evidence="6">The sequence shown here is derived from an EMBL/GenBank/DDBJ whole genome shotgun (WGS) entry which is preliminary data.</text>
</comment>
<dbReference type="Pfam" id="PF01453">
    <property type="entry name" value="B_lectin"/>
    <property type="match status" value="1"/>
</dbReference>
<accession>A0A498IV93</accession>
<proteinExistence type="predicted"/>
<gene>
    <name evidence="6" type="ORF">DVH24_017087</name>
</gene>
<keyword evidence="3" id="KW-0325">Glycoprotein</keyword>
<feature type="region of interest" description="Disordered" evidence="4">
    <location>
        <begin position="1"/>
        <end position="25"/>
    </location>
</feature>
<protein>
    <recommendedName>
        <fullName evidence="5">Bulb-type lectin domain-containing protein</fullName>
    </recommendedName>
</protein>
<evidence type="ECO:0000313" key="6">
    <source>
        <dbReference type="EMBL" id="RXH86034.1"/>
    </source>
</evidence>
<dbReference type="EMBL" id="RDQH01000336">
    <property type="protein sequence ID" value="RXH86034.1"/>
    <property type="molecule type" value="Genomic_DNA"/>
</dbReference>
<feature type="domain" description="Bulb-type lectin" evidence="5">
    <location>
        <begin position="1"/>
        <end position="92"/>
    </location>
</feature>
<keyword evidence="1" id="KW-0732">Signal</keyword>
<keyword evidence="7" id="KW-1185">Reference proteome</keyword>
<dbReference type="PANTHER" id="PTHR32444:SF63">
    <property type="entry name" value="G-TYPE LECTIN S-RECEPTOR-LIKE SERINE_THREONINE-PROTEIN KINASE RKS1"/>
    <property type="match status" value="1"/>
</dbReference>
<reference evidence="6 7" key="1">
    <citation type="submission" date="2018-10" db="EMBL/GenBank/DDBJ databases">
        <title>A high-quality apple genome assembly.</title>
        <authorList>
            <person name="Hu J."/>
        </authorList>
    </citation>
    <scope>NUCLEOTIDE SEQUENCE [LARGE SCALE GENOMIC DNA]</scope>
    <source>
        <strain evidence="7">cv. HFTH1</strain>
        <tissue evidence="6">Young leaf</tissue>
    </source>
</reference>
<evidence type="ECO:0000256" key="1">
    <source>
        <dbReference type="ARBA" id="ARBA00022729"/>
    </source>
</evidence>
<dbReference type="AlphaFoldDB" id="A0A498IV93"/>
<feature type="compositionally biased region" description="Polar residues" evidence="4">
    <location>
        <begin position="1"/>
        <end position="12"/>
    </location>
</feature>
<dbReference type="InterPro" id="IPR036426">
    <property type="entry name" value="Bulb-type_lectin_dom_sf"/>
</dbReference>
<evidence type="ECO:0000256" key="2">
    <source>
        <dbReference type="ARBA" id="ARBA00023157"/>
    </source>
</evidence>
<name>A0A498IV93_MALDO</name>
<evidence type="ECO:0000256" key="4">
    <source>
        <dbReference type="SAM" id="MobiDB-lite"/>
    </source>
</evidence>
<sequence>MLESGTTKSQGKPSGGLPSANRDIPITGTGQVMAVSGEHGGLVIYDKVQNTRIWSANVTISSPNSSITANLLDTGNLLVLENNGSSSETLLWQGFGYPTNTMLPFMKLGLNRRSS</sequence>
<dbReference type="SUPFAM" id="SSF51110">
    <property type="entry name" value="alpha-D-mannose-specific plant lectins"/>
    <property type="match status" value="1"/>
</dbReference>
<evidence type="ECO:0000256" key="3">
    <source>
        <dbReference type="ARBA" id="ARBA00023180"/>
    </source>
</evidence>
<dbReference type="Proteomes" id="UP000290289">
    <property type="component" value="Chromosome 10"/>
</dbReference>
<organism evidence="6 7">
    <name type="scientific">Malus domestica</name>
    <name type="common">Apple</name>
    <name type="synonym">Pyrus malus</name>
    <dbReference type="NCBI Taxonomy" id="3750"/>
    <lineage>
        <taxon>Eukaryota</taxon>
        <taxon>Viridiplantae</taxon>
        <taxon>Streptophyta</taxon>
        <taxon>Embryophyta</taxon>
        <taxon>Tracheophyta</taxon>
        <taxon>Spermatophyta</taxon>
        <taxon>Magnoliopsida</taxon>
        <taxon>eudicotyledons</taxon>
        <taxon>Gunneridae</taxon>
        <taxon>Pentapetalae</taxon>
        <taxon>rosids</taxon>
        <taxon>fabids</taxon>
        <taxon>Rosales</taxon>
        <taxon>Rosaceae</taxon>
        <taxon>Amygdaloideae</taxon>
        <taxon>Maleae</taxon>
        <taxon>Malus</taxon>
    </lineage>
</organism>
<dbReference type="PANTHER" id="PTHR32444">
    <property type="entry name" value="BULB-TYPE LECTIN DOMAIN-CONTAINING PROTEIN"/>
    <property type="match status" value="1"/>
</dbReference>
<evidence type="ECO:0000313" key="7">
    <source>
        <dbReference type="Proteomes" id="UP000290289"/>
    </source>
</evidence>
<dbReference type="PROSITE" id="PS50927">
    <property type="entry name" value="BULB_LECTIN"/>
    <property type="match status" value="1"/>
</dbReference>
<dbReference type="InterPro" id="IPR001480">
    <property type="entry name" value="Bulb-type_lectin_dom"/>
</dbReference>
<evidence type="ECO:0000259" key="5">
    <source>
        <dbReference type="PROSITE" id="PS50927"/>
    </source>
</evidence>
<keyword evidence="2" id="KW-1015">Disulfide bond</keyword>
<dbReference type="Gene3D" id="2.90.10.10">
    <property type="entry name" value="Bulb-type lectin domain"/>
    <property type="match status" value="1"/>
</dbReference>